<feature type="compositionally biased region" description="Polar residues" evidence="1">
    <location>
        <begin position="212"/>
        <end position="231"/>
    </location>
</feature>
<reference evidence="2" key="1">
    <citation type="journal article" date="2019" name="Sci. Rep.">
        <title>Draft genome of Tanacetum cinerariifolium, the natural source of mosquito coil.</title>
        <authorList>
            <person name="Yamashiro T."/>
            <person name="Shiraishi A."/>
            <person name="Satake H."/>
            <person name="Nakayama K."/>
        </authorList>
    </citation>
    <scope>NUCLEOTIDE SEQUENCE</scope>
</reference>
<dbReference type="AlphaFoldDB" id="A0A699L4R2"/>
<feature type="region of interest" description="Disordered" evidence="1">
    <location>
        <begin position="179"/>
        <end position="231"/>
    </location>
</feature>
<name>A0A699L4R2_TANCI</name>
<sequence length="231" mass="25803">NLEPTHEEFMATVYPYVHGSLKLPVDEHVILEEPLSSSGALSSMKNLDDAYTFEDQFLNEKSTKDEPATTPTTSTLPLLPPPPQQSTSDSELAIRVVALEQRLAAFGKKSKTLDKTTQNIRSRVYHLELQDLPHKIDQTINTVVKEASGSYKLLPKHVALYEALEASMNRANMDEFLAKIDKPRKRRRDDQDPPPHLPGSDPSKRRRHDFGTSGSTQPSALQSSARKTSDT</sequence>
<evidence type="ECO:0000313" key="2">
    <source>
        <dbReference type="EMBL" id="GFB16934.1"/>
    </source>
</evidence>
<comment type="caution">
    <text evidence="2">The sequence shown here is derived from an EMBL/GenBank/DDBJ whole genome shotgun (WGS) entry which is preliminary data.</text>
</comment>
<organism evidence="2">
    <name type="scientific">Tanacetum cinerariifolium</name>
    <name type="common">Dalmatian daisy</name>
    <name type="synonym">Chrysanthemum cinerariifolium</name>
    <dbReference type="NCBI Taxonomy" id="118510"/>
    <lineage>
        <taxon>Eukaryota</taxon>
        <taxon>Viridiplantae</taxon>
        <taxon>Streptophyta</taxon>
        <taxon>Embryophyta</taxon>
        <taxon>Tracheophyta</taxon>
        <taxon>Spermatophyta</taxon>
        <taxon>Magnoliopsida</taxon>
        <taxon>eudicotyledons</taxon>
        <taxon>Gunneridae</taxon>
        <taxon>Pentapetalae</taxon>
        <taxon>asterids</taxon>
        <taxon>campanulids</taxon>
        <taxon>Asterales</taxon>
        <taxon>Asteraceae</taxon>
        <taxon>Asteroideae</taxon>
        <taxon>Anthemideae</taxon>
        <taxon>Anthemidinae</taxon>
        <taxon>Tanacetum</taxon>
    </lineage>
</organism>
<evidence type="ECO:0000256" key="1">
    <source>
        <dbReference type="SAM" id="MobiDB-lite"/>
    </source>
</evidence>
<accession>A0A699L4R2</accession>
<dbReference type="EMBL" id="BKCJ010567055">
    <property type="protein sequence ID" value="GFB16934.1"/>
    <property type="molecule type" value="Genomic_DNA"/>
</dbReference>
<feature type="region of interest" description="Disordered" evidence="1">
    <location>
        <begin position="60"/>
        <end position="88"/>
    </location>
</feature>
<gene>
    <name evidence="2" type="ORF">Tci_688905</name>
</gene>
<protein>
    <submittedName>
        <fullName evidence="2">Uncharacterized protein</fullName>
    </submittedName>
</protein>
<proteinExistence type="predicted"/>
<feature type="non-terminal residue" evidence="2">
    <location>
        <position position="1"/>
    </location>
</feature>